<feature type="region of interest" description="Disordered" evidence="1">
    <location>
        <begin position="66"/>
        <end position="86"/>
    </location>
</feature>
<dbReference type="AlphaFoldDB" id="A0A812PWP9"/>
<feature type="compositionally biased region" description="Pro residues" evidence="1">
    <location>
        <begin position="73"/>
        <end position="84"/>
    </location>
</feature>
<protein>
    <submittedName>
        <fullName evidence="2">Uncharacterized protein</fullName>
    </submittedName>
</protein>
<proteinExistence type="predicted"/>
<reference evidence="2" key="1">
    <citation type="submission" date="2021-02" db="EMBL/GenBank/DDBJ databases">
        <authorList>
            <person name="Dougan E. K."/>
            <person name="Rhodes N."/>
            <person name="Thang M."/>
            <person name="Chan C."/>
        </authorList>
    </citation>
    <scope>NUCLEOTIDE SEQUENCE</scope>
</reference>
<keyword evidence="3" id="KW-1185">Reference proteome</keyword>
<name>A0A812PWP9_9DINO</name>
<evidence type="ECO:0000313" key="3">
    <source>
        <dbReference type="Proteomes" id="UP000604046"/>
    </source>
</evidence>
<organism evidence="2 3">
    <name type="scientific">Symbiodinium natans</name>
    <dbReference type="NCBI Taxonomy" id="878477"/>
    <lineage>
        <taxon>Eukaryota</taxon>
        <taxon>Sar</taxon>
        <taxon>Alveolata</taxon>
        <taxon>Dinophyceae</taxon>
        <taxon>Suessiales</taxon>
        <taxon>Symbiodiniaceae</taxon>
        <taxon>Symbiodinium</taxon>
    </lineage>
</organism>
<evidence type="ECO:0000313" key="2">
    <source>
        <dbReference type="EMBL" id="CAE7349664.1"/>
    </source>
</evidence>
<dbReference type="EMBL" id="CAJNDS010002144">
    <property type="protein sequence ID" value="CAE7349664.1"/>
    <property type="molecule type" value="Genomic_DNA"/>
</dbReference>
<dbReference type="Proteomes" id="UP000604046">
    <property type="component" value="Unassembled WGS sequence"/>
</dbReference>
<sequence length="115" mass="13457">MVSQNLTAAALAQSFVFQPLQSSAMATKDGPRLLTREEVHAKRTAVLECLKKTEEHKFTQRMVQHFKDEKQPLPEPVPVTPEPMKPMSKRTWEKEFYNYKCAVRFYAQLHDKMFQ</sequence>
<gene>
    <name evidence="2" type="ORF">SNAT2548_LOCUS18376</name>
</gene>
<accession>A0A812PWP9</accession>
<comment type="caution">
    <text evidence="2">The sequence shown here is derived from an EMBL/GenBank/DDBJ whole genome shotgun (WGS) entry which is preliminary data.</text>
</comment>
<evidence type="ECO:0000256" key="1">
    <source>
        <dbReference type="SAM" id="MobiDB-lite"/>
    </source>
</evidence>